<keyword evidence="1" id="KW-0812">Transmembrane</keyword>
<organism evidence="2 3">
    <name type="scientific">Blastococcus mobilis</name>
    <dbReference type="NCBI Taxonomy" id="1938746"/>
    <lineage>
        <taxon>Bacteria</taxon>
        <taxon>Bacillati</taxon>
        <taxon>Actinomycetota</taxon>
        <taxon>Actinomycetes</taxon>
        <taxon>Geodermatophilales</taxon>
        <taxon>Geodermatophilaceae</taxon>
        <taxon>Blastococcus</taxon>
    </lineage>
</organism>
<reference evidence="2 3" key="1">
    <citation type="submission" date="2017-06" db="EMBL/GenBank/DDBJ databases">
        <authorList>
            <person name="Kim H.J."/>
            <person name="Triplett B.A."/>
        </authorList>
    </citation>
    <scope>NUCLEOTIDE SEQUENCE [LARGE SCALE GENOMIC DNA]</scope>
    <source>
        <strain evidence="2 3">DSM 44272</strain>
    </source>
</reference>
<dbReference type="EMBL" id="FZNO01000002">
    <property type="protein sequence ID" value="SNR30839.1"/>
    <property type="molecule type" value="Genomic_DNA"/>
</dbReference>
<gene>
    <name evidence="2" type="ORF">SAMN06272737_102242</name>
</gene>
<keyword evidence="1" id="KW-1133">Transmembrane helix</keyword>
<accession>A0A238VBC8</accession>
<dbReference type="Proteomes" id="UP000198403">
    <property type="component" value="Unassembled WGS sequence"/>
</dbReference>
<name>A0A238VBC8_9ACTN</name>
<dbReference type="AlphaFoldDB" id="A0A238VBC8"/>
<dbReference type="RefSeq" id="WP_089335086.1">
    <property type="nucleotide sequence ID" value="NZ_FZNO01000002.1"/>
</dbReference>
<evidence type="ECO:0000313" key="2">
    <source>
        <dbReference type="EMBL" id="SNR30839.1"/>
    </source>
</evidence>
<proteinExistence type="predicted"/>
<keyword evidence="3" id="KW-1185">Reference proteome</keyword>
<keyword evidence="1" id="KW-0472">Membrane</keyword>
<evidence type="ECO:0000256" key="1">
    <source>
        <dbReference type="SAM" id="Phobius"/>
    </source>
</evidence>
<protein>
    <submittedName>
        <fullName evidence="2">Uncharacterized protein</fullName>
    </submittedName>
</protein>
<evidence type="ECO:0000313" key="3">
    <source>
        <dbReference type="Proteomes" id="UP000198403"/>
    </source>
</evidence>
<sequence>MSTADDPDRSPSADRTGRKRGRLLIAGAVLGAVVLVLGFMLLVSQCGTGGDSEIYGRGAVPSSAGISLVQ</sequence>
<feature type="transmembrane region" description="Helical" evidence="1">
    <location>
        <begin position="21"/>
        <end position="43"/>
    </location>
</feature>